<protein>
    <submittedName>
        <fullName evidence="2">Gamma-glutamyltransferase</fullName>
        <ecNumber evidence="2">2.3.2.2</ecNumber>
    </submittedName>
</protein>
<dbReference type="PANTHER" id="PTHR43881">
    <property type="entry name" value="GAMMA-GLUTAMYLTRANSPEPTIDASE (AFU_ORTHOLOGUE AFUA_4G13580)"/>
    <property type="match status" value="1"/>
</dbReference>
<dbReference type="InterPro" id="IPR052896">
    <property type="entry name" value="GGT-like_enzyme"/>
</dbReference>
<dbReference type="RefSeq" id="WP_378798903.1">
    <property type="nucleotide sequence ID" value="NZ_JBHUER010000005.1"/>
</dbReference>
<feature type="compositionally biased region" description="Basic and acidic residues" evidence="1">
    <location>
        <begin position="499"/>
        <end position="512"/>
    </location>
</feature>
<name>A0ABW4K946_9HYPH</name>
<dbReference type="Gene3D" id="3.60.20.40">
    <property type="match status" value="1"/>
</dbReference>
<dbReference type="PRINTS" id="PR01210">
    <property type="entry name" value="GGTRANSPTASE"/>
</dbReference>
<keyword evidence="2" id="KW-0808">Transferase</keyword>
<organism evidence="2 3">
    <name type="scientific">Methylopila henanensis</name>
    <dbReference type="NCBI Taxonomy" id="873516"/>
    <lineage>
        <taxon>Bacteria</taxon>
        <taxon>Pseudomonadati</taxon>
        <taxon>Pseudomonadota</taxon>
        <taxon>Alphaproteobacteria</taxon>
        <taxon>Hyphomicrobiales</taxon>
        <taxon>Methylopilaceae</taxon>
        <taxon>Methylopila</taxon>
    </lineage>
</organism>
<proteinExistence type="predicted"/>
<dbReference type="InterPro" id="IPR043137">
    <property type="entry name" value="GGT_ssub_C"/>
</dbReference>
<dbReference type="EMBL" id="JBHUER010000005">
    <property type="protein sequence ID" value="MFD1703048.1"/>
    <property type="molecule type" value="Genomic_DNA"/>
</dbReference>
<comment type="caution">
    <text evidence="2">The sequence shown here is derived from an EMBL/GenBank/DDBJ whole genome shotgun (WGS) entry which is preliminary data.</text>
</comment>
<keyword evidence="3" id="KW-1185">Reference proteome</keyword>
<accession>A0ABW4K946</accession>
<dbReference type="InterPro" id="IPR029055">
    <property type="entry name" value="Ntn_hydrolases_N"/>
</dbReference>
<dbReference type="Pfam" id="PF01019">
    <property type="entry name" value="G_glu_transpept"/>
    <property type="match status" value="1"/>
</dbReference>
<dbReference type="Proteomes" id="UP001597308">
    <property type="component" value="Unassembled WGS sequence"/>
</dbReference>
<keyword evidence="2" id="KW-0012">Acyltransferase</keyword>
<dbReference type="PANTHER" id="PTHR43881:SF5">
    <property type="entry name" value="GAMMA-GLUTAMYLTRANSPEPTIDASE"/>
    <property type="match status" value="1"/>
</dbReference>
<evidence type="ECO:0000313" key="2">
    <source>
        <dbReference type="EMBL" id="MFD1703048.1"/>
    </source>
</evidence>
<gene>
    <name evidence="2" type="ORF">ACFSCV_08525</name>
</gene>
<sequence length="512" mass="52067">MIETTVSDHGLVVAPHPAAAETGRMILIEGGNAYEAAIAMAATAAVTRADVAGLGGDGLWLAREPSGVVRAIDACGAPARGASRAGYGALGYDAIPRRGAMAALAAPGAVEGWRLALEIAAACGGRLPLKVLFGDAIRLAREGVALSAGFAARLSEAADDLKPQPGFAAAFFVDDRPLAAGDALVQPRLADALEHLARAGLKDFYAGDVARELAADLERFGAPLTRDDLRRVGAHLRRPLQVPLAGGIAYGARSQGFGALALLGIADRLGLADDRDAGFVHGLAEAAARAARLRDRFGEDLDADAALGADALQREADAVDPRRAGPPGPGFRGEGAWFGVVDAEGRAVSLVQTLHDPFGAGCLSPATGVLVHNGGAGLSLDPDAAHALEPGARPPLGVTPGLATLSARGDVLVFGGGAEAQAAAALRRIRLGRGVGDALDGPRARFVHGALRVEPRFDGEALDRLERMGHRVELSGEAHDRVQGAAGLIARSASGRSEGGADPRDDGAALGL</sequence>
<dbReference type="SUPFAM" id="SSF56235">
    <property type="entry name" value="N-terminal nucleophile aminohydrolases (Ntn hydrolases)"/>
    <property type="match status" value="1"/>
</dbReference>
<feature type="region of interest" description="Disordered" evidence="1">
    <location>
        <begin position="491"/>
        <end position="512"/>
    </location>
</feature>
<reference evidence="3" key="1">
    <citation type="journal article" date="2019" name="Int. J. Syst. Evol. Microbiol.">
        <title>The Global Catalogue of Microorganisms (GCM) 10K type strain sequencing project: providing services to taxonomists for standard genome sequencing and annotation.</title>
        <authorList>
            <consortium name="The Broad Institute Genomics Platform"/>
            <consortium name="The Broad Institute Genome Sequencing Center for Infectious Disease"/>
            <person name="Wu L."/>
            <person name="Ma J."/>
        </authorList>
    </citation>
    <scope>NUCLEOTIDE SEQUENCE [LARGE SCALE GENOMIC DNA]</scope>
    <source>
        <strain evidence="3">KCTC 23707</strain>
    </source>
</reference>
<dbReference type="EC" id="2.3.2.2" evidence="2"/>
<evidence type="ECO:0000313" key="3">
    <source>
        <dbReference type="Proteomes" id="UP001597308"/>
    </source>
</evidence>
<dbReference type="GO" id="GO:0103068">
    <property type="term" value="F:leukotriene C4 gamma-glutamyl transferase activity"/>
    <property type="evidence" value="ECO:0007669"/>
    <property type="project" value="UniProtKB-EC"/>
</dbReference>
<evidence type="ECO:0000256" key="1">
    <source>
        <dbReference type="SAM" id="MobiDB-lite"/>
    </source>
</evidence>